<feature type="compositionally biased region" description="Basic and acidic residues" evidence="1">
    <location>
        <begin position="243"/>
        <end position="254"/>
    </location>
</feature>
<dbReference type="AlphaFoldDB" id="A0A1X0RBG6"/>
<dbReference type="EMBL" id="KV921878">
    <property type="protein sequence ID" value="ORE09261.1"/>
    <property type="molecule type" value="Genomic_DNA"/>
</dbReference>
<evidence type="ECO:0000313" key="3">
    <source>
        <dbReference type="EMBL" id="ORE09261.1"/>
    </source>
</evidence>
<evidence type="ECO:0000256" key="2">
    <source>
        <dbReference type="SAM" id="Phobius"/>
    </source>
</evidence>
<organism evidence="3">
    <name type="scientific">Rhizopus microsporus var. microsporus</name>
    <dbReference type="NCBI Taxonomy" id="86635"/>
    <lineage>
        <taxon>Eukaryota</taxon>
        <taxon>Fungi</taxon>
        <taxon>Fungi incertae sedis</taxon>
        <taxon>Mucoromycota</taxon>
        <taxon>Mucoromycotina</taxon>
        <taxon>Mucoromycetes</taxon>
        <taxon>Mucorales</taxon>
        <taxon>Mucorineae</taxon>
        <taxon>Rhizopodaceae</taxon>
        <taxon>Rhizopus</taxon>
    </lineage>
</organism>
<dbReference type="Proteomes" id="UP000242414">
    <property type="component" value="Unassembled WGS sequence"/>
</dbReference>
<feature type="transmembrane region" description="Helical" evidence="2">
    <location>
        <begin position="31"/>
        <end position="52"/>
    </location>
</feature>
<accession>A0A1X0RBG6</accession>
<keyword evidence="2" id="KW-1133">Transmembrane helix</keyword>
<dbReference type="OrthoDB" id="2384193at2759"/>
<feature type="compositionally biased region" description="Polar residues" evidence="1">
    <location>
        <begin position="297"/>
        <end position="306"/>
    </location>
</feature>
<proteinExistence type="predicted"/>
<keyword evidence="2" id="KW-0472">Membrane</keyword>
<protein>
    <submittedName>
        <fullName evidence="3">Uncharacterized protein</fullName>
    </submittedName>
</protein>
<dbReference type="VEuPathDB" id="FungiDB:BCV72DRAFT_201957"/>
<feature type="non-terminal residue" evidence="3">
    <location>
        <position position="1"/>
    </location>
</feature>
<feature type="transmembrane region" description="Helical" evidence="2">
    <location>
        <begin position="110"/>
        <end position="132"/>
    </location>
</feature>
<evidence type="ECO:0000256" key="1">
    <source>
        <dbReference type="SAM" id="MobiDB-lite"/>
    </source>
</evidence>
<sequence length="325" mass="37093">IEAGIFLLLQSFWNYLSNVVAKKTFMSSFEFRFYIVWALVSVATYPILQWAFRDDPIKREAIPQLTYSCEVGDMNRLMTVILFIYSIGFIILCVDGLLPNPVINQNKFAIDAIMANTNVCTVYLLIILISIFHPRAQYASRNADESTHDDSSMQYAGKALELTTNNSTIARQAPSPGYSQSISSNVVSGPGPFSSQMHQPRNIAVEDPYTNKPVMFSMVDLPPIKQQSIQQKMAFQPITTGHIHHDSVSSRHETSSPVSSMRHPYDNSSYIHNEQRTISPYRPSWERQESDMYRPLTNTSEIPLNQSKDDSIRDWLWQPPERRNT</sequence>
<name>A0A1X0RBG6_RHIZD</name>
<keyword evidence="2" id="KW-0812">Transmembrane</keyword>
<feature type="region of interest" description="Disordered" evidence="1">
    <location>
        <begin position="297"/>
        <end position="325"/>
    </location>
</feature>
<feature type="transmembrane region" description="Helical" evidence="2">
    <location>
        <begin position="77"/>
        <end position="98"/>
    </location>
</feature>
<feature type="region of interest" description="Disordered" evidence="1">
    <location>
        <begin position="242"/>
        <end position="268"/>
    </location>
</feature>
<gene>
    <name evidence="3" type="ORF">BCV72DRAFT_201957</name>
</gene>
<reference evidence="3" key="1">
    <citation type="journal article" date="2016" name="Proc. Natl. Acad. Sci. U.S.A.">
        <title>Lipid metabolic changes in an early divergent fungus govern the establishment of a mutualistic symbiosis with endobacteria.</title>
        <authorList>
            <person name="Lastovetsky O.A."/>
            <person name="Gaspar M.L."/>
            <person name="Mondo S.J."/>
            <person name="LaButti K.M."/>
            <person name="Sandor L."/>
            <person name="Grigoriev I.V."/>
            <person name="Henry S.A."/>
            <person name="Pawlowska T.E."/>
        </authorList>
    </citation>
    <scope>NUCLEOTIDE SEQUENCE [LARGE SCALE GENOMIC DNA]</scope>
    <source>
        <strain evidence="3">ATCC 52814</strain>
    </source>
</reference>